<reference evidence="5" key="2">
    <citation type="submission" date="2025-09" db="UniProtKB">
        <authorList>
            <consortium name="Ensembl"/>
        </authorList>
    </citation>
    <scope>IDENTIFICATION</scope>
</reference>
<dbReference type="InterPro" id="IPR013783">
    <property type="entry name" value="Ig-like_fold"/>
</dbReference>
<dbReference type="FunFam" id="2.60.40.10:FF:001259">
    <property type="entry name" value="Immunoglobulin heavy variable 13-2"/>
    <property type="match status" value="1"/>
</dbReference>
<dbReference type="PANTHER" id="PTHR23266">
    <property type="entry name" value="IMMUNOGLOBULIN HEAVY CHAIN"/>
    <property type="match status" value="1"/>
</dbReference>
<dbReference type="GO" id="GO:0019814">
    <property type="term" value="C:immunoglobulin complex"/>
    <property type="evidence" value="ECO:0007669"/>
    <property type="project" value="UniProtKB-KW"/>
</dbReference>
<dbReference type="Pfam" id="PF07686">
    <property type="entry name" value="V-set"/>
    <property type="match status" value="1"/>
</dbReference>
<dbReference type="SMART" id="SM00409">
    <property type="entry name" value="IG"/>
    <property type="match status" value="1"/>
</dbReference>
<dbReference type="Proteomes" id="UP000694393">
    <property type="component" value="Unplaced"/>
</dbReference>
<organism evidence="5 6">
    <name type="scientific">Pelusios castaneus</name>
    <name type="common">West African mud turtle</name>
    <dbReference type="NCBI Taxonomy" id="367368"/>
    <lineage>
        <taxon>Eukaryota</taxon>
        <taxon>Metazoa</taxon>
        <taxon>Chordata</taxon>
        <taxon>Craniata</taxon>
        <taxon>Vertebrata</taxon>
        <taxon>Euteleostomi</taxon>
        <taxon>Archelosauria</taxon>
        <taxon>Testudinata</taxon>
        <taxon>Testudines</taxon>
        <taxon>Pleurodira</taxon>
        <taxon>Pelomedusidae</taxon>
        <taxon>Pelusios</taxon>
    </lineage>
</organism>
<evidence type="ECO:0000256" key="1">
    <source>
        <dbReference type="ARBA" id="ARBA00022859"/>
    </source>
</evidence>
<accession>A0A8C8S5C9</accession>
<evidence type="ECO:0000256" key="2">
    <source>
        <dbReference type="ARBA" id="ARBA00023130"/>
    </source>
</evidence>
<evidence type="ECO:0000313" key="6">
    <source>
        <dbReference type="Proteomes" id="UP000694393"/>
    </source>
</evidence>
<dbReference type="InterPro" id="IPR050199">
    <property type="entry name" value="IgHV"/>
</dbReference>
<dbReference type="SUPFAM" id="SSF48726">
    <property type="entry name" value="Immunoglobulin"/>
    <property type="match status" value="1"/>
</dbReference>
<dbReference type="GO" id="GO:0005576">
    <property type="term" value="C:extracellular region"/>
    <property type="evidence" value="ECO:0007669"/>
    <property type="project" value="UniProtKB-ARBA"/>
</dbReference>
<dbReference type="PROSITE" id="PS50835">
    <property type="entry name" value="IG_LIKE"/>
    <property type="match status" value="1"/>
</dbReference>
<keyword evidence="3" id="KW-1280">Immunoglobulin</keyword>
<dbReference type="InterPro" id="IPR036179">
    <property type="entry name" value="Ig-like_dom_sf"/>
</dbReference>
<sequence length="149" mass="16632">QRPGSGWVFALVGESGGDVKKPGDSLRLSCKTSGFTFSSFWMSWVRQVPGKGLEWVCDINTDGSTKRYADSGKGRFTISRDNSNNLLLYLQMNSLKTEDTARYYCARDTLRETSVSRDKNRPLQIAEKMPAGLRLTSWALGLHEGEESV</sequence>
<feature type="domain" description="Ig-like" evidence="4">
    <location>
        <begin position="23"/>
        <end position="116"/>
    </location>
</feature>
<name>A0A8C8S5C9_9SAUR</name>
<dbReference type="InterPro" id="IPR007110">
    <property type="entry name" value="Ig-like_dom"/>
</dbReference>
<proteinExistence type="predicted"/>
<dbReference type="Ensembl" id="ENSPCET00000016865.1">
    <property type="protein sequence ID" value="ENSPCEP00000016294.1"/>
    <property type="gene ID" value="ENSPCEG00000012809.1"/>
</dbReference>
<dbReference type="GO" id="GO:0002250">
    <property type="term" value="P:adaptive immune response"/>
    <property type="evidence" value="ECO:0007669"/>
    <property type="project" value="UniProtKB-KW"/>
</dbReference>
<reference evidence="5" key="1">
    <citation type="submission" date="2025-08" db="UniProtKB">
        <authorList>
            <consortium name="Ensembl"/>
        </authorList>
    </citation>
    <scope>IDENTIFICATION</scope>
</reference>
<evidence type="ECO:0000256" key="3">
    <source>
        <dbReference type="ARBA" id="ARBA00043265"/>
    </source>
</evidence>
<keyword evidence="1" id="KW-0391">Immunity</keyword>
<dbReference type="AlphaFoldDB" id="A0A8C8S5C9"/>
<keyword evidence="2" id="KW-1064">Adaptive immunity</keyword>
<protein>
    <recommendedName>
        <fullName evidence="4">Ig-like domain-containing protein</fullName>
    </recommendedName>
</protein>
<dbReference type="SMART" id="SM00406">
    <property type="entry name" value="IGv"/>
    <property type="match status" value="1"/>
</dbReference>
<dbReference type="InterPro" id="IPR013106">
    <property type="entry name" value="Ig_V-set"/>
</dbReference>
<evidence type="ECO:0000313" key="5">
    <source>
        <dbReference type="Ensembl" id="ENSPCEP00000016294.1"/>
    </source>
</evidence>
<evidence type="ECO:0000259" key="4">
    <source>
        <dbReference type="PROSITE" id="PS50835"/>
    </source>
</evidence>
<dbReference type="InterPro" id="IPR003599">
    <property type="entry name" value="Ig_sub"/>
</dbReference>
<dbReference type="Gene3D" id="2.60.40.10">
    <property type="entry name" value="Immunoglobulins"/>
    <property type="match status" value="1"/>
</dbReference>
<keyword evidence="6" id="KW-1185">Reference proteome</keyword>